<dbReference type="EMBL" id="KV878712">
    <property type="protein sequence ID" value="OJJ65682.1"/>
    <property type="molecule type" value="Genomic_DNA"/>
</dbReference>
<dbReference type="InterPro" id="IPR036291">
    <property type="entry name" value="NAD(P)-bd_dom_sf"/>
</dbReference>
<dbReference type="Gene3D" id="3.40.50.720">
    <property type="entry name" value="NAD(P)-binding Rossmann-like Domain"/>
    <property type="match status" value="1"/>
</dbReference>
<evidence type="ECO:0000256" key="1">
    <source>
        <dbReference type="ARBA" id="ARBA00006484"/>
    </source>
</evidence>
<reference evidence="5" key="1">
    <citation type="journal article" date="2017" name="Genome Biol.">
        <title>Comparative genomics reveals high biological diversity and specific adaptations in the industrially and medically important fungal genus Aspergillus.</title>
        <authorList>
            <person name="de Vries R.P."/>
            <person name="Riley R."/>
            <person name="Wiebenga A."/>
            <person name="Aguilar-Osorio G."/>
            <person name="Amillis S."/>
            <person name="Uchima C.A."/>
            <person name="Anderluh G."/>
            <person name="Asadollahi M."/>
            <person name="Askin M."/>
            <person name="Barry K."/>
            <person name="Battaglia E."/>
            <person name="Bayram O."/>
            <person name="Benocci T."/>
            <person name="Braus-Stromeyer S.A."/>
            <person name="Caldana C."/>
            <person name="Canovas D."/>
            <person name="Cerqueira G.C."/>
            <person name="Chen F."/>
            <person name="Chen W."/>
            <person name="Choi C."/>
            <person name="Clum A."/>
            <person name="Dos Santos R.A."/>
            <person name="Damasio A.R."/>
            <person name="Diallinas G."/>
            <person name="Emri T."/>
            <person name="Fekete E."/>
            <person name="Flipphi M."/>
            <person name="Freyberg S."/>
            <person name="Gallo A."/>
            <person name="Gournas C."/>
            <person name="Habgood R."/>
            <person name="Hainaut M."/>
            <person name="Harispe M.L."/>
            <person name="Henrissat B."/>
            <person name="Hilden K.S."/>
            <person name="Hope R."/>
            <person name="Hossain A."/>
            <person name="Karabika E."/>
            <person name="Karaffa L."/>
            <person name="Karanyi Z."/>
            <person name="Krasevec N."/>
            <person name="Kuo A."/>
            <person name="Kusch H."/>
            <person name="LaButti K."/>
            <person name="Lagendijk E.L."/>
            <person name="Lapidus A."/>
            <person name="Levasseur A."/>
            <person name="Lindquist E."/>
            <person name="Lipzen A."/>
            <person name="Logrieco A.F."/>
            <person name="MacCabe A."/>
            <person name="Maekelae M.R."/>
            <person name="Malavazi I."/>
            <person name="Melin P."/>
            <person name="Meyer V."/>
            <person name="Mielnichuk N."/>
            <person name="Miskei M."/>
            <person name="Molnar A.P."/>
            <person name="Mule G."/>
            <person name="Ngan C.Y."/>
            <person name="Orejas M."/>
            <person name="Orosz E."/>
            <person name="Ouedraogo J.P."/>
            <person name="Overkamp K.M."/>
            <person name="Park H.-S."/>
            <person name="Perrone G."/>
            <person name="Piumi F."/>
            <person name="Punt P.J."/>
            <person name="Ram A.F."/>
            <person name="Ramon A."/>
            <person name="Rauscher S."/>
            <person name="Record E."/>
            <person name="Riano-Pachon D.M."/>
            <person name="Robert V."/>
            <person name="Roehrig J."/>
            <person name="Ruller R."/>
            <person name="Salamov A."/>
            <person name="Salih N.S."/>
            <person name="Samson R.A."/>
            <person name="Sandor E."/>
            <person name="Sanguinetti M."/>
            <person name="Schuetze T."/>
            <person name="Sepcic K."/>
            <person name="Shelest E."/>
            <person name="Sherlock G."/>
            <person name="Sophianopoulou V."/>
            <person name="Squina F.M."/>
            <person name="Sun H."/>
            <person name="Susca A."/>
            <person name="Todd R.B."/>
            <person name="Tsang A."/>
            <person name="Unkles S.E."/>
            <person name="van de Wiele N."/>
            <person name="van Rossen-Uffink D."/>
            <person name="Oliveira J.V."/>
            <person name="Vesth T.C."/>
            <person name="Visser J."/>
            <person name="Yu J.-H."/>
            <person name="Zhou M."/>
            <person name="Andersen M.R."/>
            <person name="Archer D.B."/>
            <person name="Baker S.E."/>
            <person name="Benoit I."/>
            <person name="Brakhage A.A."/>
            <person name="Braus G.H."/>
            <person name="Fischer R."/>
            <person name="Frisvad J.C."/>
            <person name="Goldman G.H."/>
            <person name="Houbraken J."/>
            <person name="Oakley B."/>
            <person name="Pocsi I."/>
            <person name="Scazzocchio C."/>
            <person name="Seiboth B."/>
            <person name="vanKuyk P.A."/>
            <person name="Wortman J."/>
            <person name="Dyer P.S."/>
            <person name="Grigoriev I.V."/>
        </authorList>
    </citation>
    <scope>NUCLEOTIDE SEQUENCE [LARGE SCALE GENOMIC DNA]</scope>
    <source>
        <strain evidence="5">CBS 101740 / IMI 381727 / IBT 21946</strain>
    </source>
</reference>
<evidence type="ECO:0000313" key="4">
    <source>
        <dbReference type="EMBL" id="OJJ65682.1"/>
    </source>
</evidence>
<keyword evidence="3" id="KW-0560">Oxidoreductase</keyword>
<dbReference type="OMA" id="RFEQWIV"/>
<keyword evidence="5" id="KW-1185">Reference proteome</keyword>
<dbReference type="RefSeq" id="XP_067472933.1">
    <property type="nucleotide sequence ID" value="XM_067620176.1"/>
</dbReference>
<dbReference type="STRING" id="767769.A0A1L9U204"/>
<proteinExistence type="inferred from homology"/>
<comment type="similarity">
    <text evidence="1">Belongs to the short-chain dehydrogenases/reductases (SDR) family.</text>
</comment>
<dbReference type="Pfam" id="PF00106">
    <property type="entry name" value="adh_short"/>
    <property type="match status" value="1"/>
</dbReference>
<gene>
    <name evidence="4" type="ORF">ASPBRDRAFT_189862</name>
</gene>
<evidence type="ECO:0000256" key="2">
    <source>
        <dbReference type="ARBA" id="ARBA00022857"/>
    </source>
</evidence>
<dbReference type="Proteomes" id="UP000184499">
    <property type="component" value="Unassembled WGS sequence"/>
</dbReference>
<dbReference type="InterPro" id="IPR002347">
    <property type="entry name" value="SDR_fam"/>
</dbReference>
<dbReference type="GeneID" id="93572664"/>
<dbReference type="PANTHER" id="PTHR24320">
    <property type="entry name" value="RETINOL DEHYDROGENASE"/>
    <property type="match status" value="1"/>
</dbReference>
<evidence type="ECO:0000256" key="3">
    <source>
        <dbReference type="ARBA" id="ARBA00023002"/>
    </source>
</evidence>
<sequence length="311" mass="34066">MSDLRINPKGVQFKPDRDIPDLAGKIIFVTGGTGGIGRTAILSLSKHNPGSIVFTGRNVRKADEVIAEVRKASPGVSITFLECDMASFESVAAAAKRFLTNFDMLDIVFANAGIMAVPAGLTKDGYEVQFGTNHMGHALLLKYLLPLMAKTAAAGRDVRLVTTTSSAFQGVSKIAYDTIKTPQNGLFGHWRRYMQSKLANTWYSQKIAELYPDIMSCSIQPGAVATDIGGTHLGMMDKVFMAVSTRGKSLTPEEGAYNMCWVATTKRENLTNGAYYEPVGWPGTMTKASQDTTLRNELWEWTQKELENYKV</sequence>
<dbReference type="VEuPathDB" id="FungiDB:ASPBRDRAFT_189862"/>
<dbReference type="PRINTS" id="PR00081">
    <property type="entry name" value="GDHRDH"/>
</dbReference>
<dbReference type="GO" id="GO:0016491">
    <property type="term" value="F:oxidoreductase activity"/>
    <property type="evidence" value="ECO:0007669"/>
    <property type="project" value="UniProtKB-KW"/>
</dbReference>
<protein>
    <recommendedName>
        <fullName evidence="6">Oxidoreductase</fullName>
    </recommendedName>
</protein>
<evidence type="ECO:0000313" key="5">
    <source>
        <dbReference type="Proteomes" id="UP000184499"/>
    </source>
</evidence>
<dbReference type="SUPFAM" id="SSF51735">
    <property type="entry name" value="NAD(P)-binding Rossmann-fold domains"/>
    <property type="match status" value="1"/>
</dbReference>
<dbReference type="OrthoDB" id="191139at2759"/>
<organism evidence="4 5">
    <name type="scientific">Aspergillus brasiliensis (strain CBS 101740 / IMI 381727 / IBT 21946)</name>
    <dbReference type="NCBI Taxonomy" id="767769"/>
    <lineage>
        <taxon>Eukaryota</taxon>
        <taxon>Fungi</taxon>
        <taxon>Dikarya</taxon>
        <taxon>Ascomycota</taxon>
        <taxon>Pezizomycotina</taxon>
        <taxon>Eurotiomycetes</taxon>
        <taxon>Eurotiomycetidae</taxon>
        <taxon>Eurotiales</taxon>
        <taxon>Aspergillaceae</taxon>
        <taxon>Aspergillus</taxon>
        <taxon>Aspergillus subgen. Circumdati</taxon>
    </lineage>
</organism>
<dbReference type="PANTHER" id="PTHR24320:SF154">
    <property type="entry name" value="OXIDOREDUCTASE, SHORT-CHAIN DEHYDROGENASE_REDUCTASE FAMILY (AFU_ORTHOLOGUE AFUA_2G04560)"/>
    <property type="match status" value="1"/>
</dbReference>
<name>A0A1L9U204_ASPBC</name>
<accession>A0A1L9U204</accession>
<keyword evidence="2" id="KW-0521">NADP</keyword>
<evidence type="ECO:0008006" key="6">
    <source>
        <dbReference type="Google" id="ProtNLM"/>
    </source>
</evidence>
<dbReference type="AlphaFoldDB" id="A0A1L9U204"/>